<dbReference type="PANTHER" id="PTHR11610">
    <property type="entry name" value="LIPASE"/>
    <property type="match status" value="1"/>
</dbReference>
<evidence type="ECO:0000313" key="8">
    <source>
        <dbReference type="RefSeq" id="XP_026749599.2"/>
    </source>
</evidence>
<dbReference type="InterPro" id="IPR029058">
    <property type="entry name" value="AB_hydrolase_fold"/>
</dbReference>
<name>A0A6J1WA08_GALME</name>
<feature type="signal peptide" evidence="5">
    <location>
        <begin position="1"/>
        <end position="17"/>
    </location>
</feature>
<comment type="subcellular location">
    <subcellularLocation>
        <location evidence="1">Secreted</location>
    </subcellularLocation>
</comment>
<dbReference type="Gene3D" id="3.40.50.1820">
    <property type="entry name" value="alpha/beta hydrolase"/>
    <property type="match status" value="1"/>
</dbReference>
<keyword evidence="7" id="KW-1185">Reference proteome</keyword>
<dbReference type="Proteomes" id="UP001652740">
    <property type="component" value="Unplaced"/>
</dbReference>
<evidence type="ECO:0000256" key="3">
    <source>
        <dbReference type="ARBA" id="ARBA00022525"/>
    </source>
</evidence>
<organism evidence="7 8">
    <name type="scientific">Galleria mellonella</name>
    <name type="common">Greater wax moth</name>
    <dbReference type="NCBI Taxonomy" id="7137"/>
    <lineage>
        <taxon>Eukaryota</taxon>
        <taxon>Metazoa</taxon>
        <taxon>Ecdysozoa</taxon>
        <taxon>Arthropoda</taxon>
        <taxon>Hexapoda</taxon>
        <taxon>Insecta</taxon>
        <taxon>Pterygota</taxon>
        <taxon>Neoptera</taxon>
        <taxon>Endopterygota</taxon>
        <taxon>Lepidoptera</taxon>
        <taxon>Glossata</taxon>
        <taxon>Ditrysia</taxon>
        <taxon>Pyraloidea</taxon>
        <taxon>Pyralidae</taxon>
        <taxon>Galleriinae</taxon>
        <taxon>Galleria</taxon>
    </lineage>
</organism>
<evidence type="ECO:0000259" key="6">
    <source>
        <dbReference type="Pfam" id="PF00151"/>
    </source>
</evidence>
<keyword evidence="3" id="KW-0964">Secreted</keyword>
<evidence type="ECO:0000256" key="1">
    <source>
        <dbReference type="ARBA" id="ARBA00004613"/>
    </source>
</evidence>
<dbReference type="GeneID" id="113510347"/>
<evidence type="ECO:0000313" key="7">
    <source>
        <dbReference type="Proteomes" id="UP001652740"/>
    </source>
</evidence>
<evidence type="ECO:0000256" key="5">
    <source>
        <dbReference type="SAM" id="SignalP"/>
    </source>
</evidence>
<proteinExistence type="inferred from homology"/>
<protein>
    <submittedName>
        <fullName evidence="8">Phospholipase A1 2-like</fullName>
    </submittedName>
</protein>
<feature type="chain" id="PRO_5046295545" evidence="5">
    <location>
        <begin position="18"/>
        <end position="358"/>
    </location>
</feature>
<dbReference type="InterPro" id="IPR013818">
    <property type="entry name" value="Lipase"/>
</dbReference>
<dbReference type="PANTHER" id="PTHR11610:SF173">
    <property type="entry name" value="LIPASE DOMAIN-CONTAINING PROTEIN-RELATED"/>
    <property type="match status" value="1"/>
</dbReference>
<dbReference type="RefSeq" id="XP_026749599.2">
    <property type="nucleotide sequence ID" value="XM_026893798.3"/>
</dbReference>
<dbReference type="InterPro" id="IPR000734">
    <property type="entry name" value="TAG_lipase"/>
</dbReference>
<evidence type="ECO:0000256" key="2">
    <source>
        <dbReference type="ARBA" id="ARBA00010701"/>
    </source>
</evidence>
<reference evidence="8" key="1">
    <citation type="submission" date="2025-08" db="UniProtKB">
        <authorList>
            <consortium name="RefSeq"/>
        </authorList>
    </citation>
    <scope>IDENTIFICATION</scope>
    <source>
        <tissue evidence="8">Whole larvae</tissue>
    </source>
</reference>
<comment type="similarity">
    <text evidence="2 4">Belongs to the AB hydrolase superfamily. Lipase family.</text>
</comment>
<sequence length="358" mass="39622">MLTTIAFLAMLVTSARAAYTPHPEIGYPLGYLPECPGSFKNASISPKMLQYLQVVLHQWSNNGAIRHRMPVSNAAKMVKIYNLDLKNKKTVIYLVGFLDASAFLHTVAVASSYAKRGYNVFVSETIAFLSHVYPKSVRLARPIGNKIGEFLVNLTAMGMKPENLELVGLSLGCHVASFASKYYYAATGKKPSRITALDPAGPCFRTATPNNRLDASDAERVDVLHTNIDGFGIAERLGHIDIYINGGEFQPGDIPAVPCLVLCSHVKSTLYWWQALENPKKFIAVKCDNVQDARSANCYKNSDIIYVGLNTDFDKPGVYYLSTTAEYPYYRGKDGLTGENEVFTNILRKMNSDDNFDV</sequence>
<gene>
    <name evidence="8" type="primary">LOC113510347</name>
</gene>
<dbReference type="SUPFAM" id="SSF53474">
    <property type="entry name" value="alpha/beta-Hydrolases"/>
    <property type="match status" value="1"/>
</dbReference>
<accession>A0A6J1WA08</accession>
<dbReference type="Pfam" id="PF00151">
    <property type="entry name" value="Lipase"/>
    <property type="match status" value="1"/>
</dbReference>
<feature type="domain" description="Lipase" evidence="6">
    <location>
        <begin position="86"/>
        <end position="329"/>
    </location>
</feature>
<keyword evidence="5" id="KW-0732">Signal</keyword>
<evidence type="ECO:0000256" key="4">
    <source>
        <dbReference type="RuleBase" id="RU004262"/>
    </source>
</evidence>